<feature type="region of interest" description="Disordered" evidence="5">
    <location>
        <begin position="163"/>
        <end position="321"/>
    </location>
</feature>
<dbReference type="GeneTree" id="ENSGT00390000016138"/>
<dbReference type="GO" id="GO:0003677">
    <property type="term" value="F:DNA binding"/>
    <property type="evidence" value="ECO:0007669"/>
    <property type="project" value="InterPro"/>
</dbReference>
<dbReference type="PROSITE" id="PS51526">
    <property type="entry name" value="RFX_DBD"/>
    <property type="match status" value="1"/>
</dbReference>
<keyword evidence="1" id="KW-0156">Chromatin regulator</keyword>
<evidence type="ECO:0000256" key="5">
    <source>
        <dbReference type="SAM" id="MobiDB-lite"/>
    </source>
</evidence>
<evidence type="ECO:0000313" key="7">
    <source>
        <dbReference type="Ensembl" id="ENSCINP00000013909.3"/>
    </source>
</evidence>
<feature type="compositionally biased region" description="Polar residues" evidence="5">
    <location>
        <begin position="397"/>
        <end position="407"/>
    </location>
</feature>
<accession>F6VEQ7</accession>
<dbReference type="InterPro" id="IPR052406">
    <property type="entry name" value="Chromatin_Remodeling_Comp"/>
</dbReference>
<dbReference type="InParanoid" id="F6VEQ7"/>
<keyword evidence="3" id="KW-0804">Transcription</keyword>
<feature type="compositionally biased region" description="Basic and acidic residues" evidence="5">
    <location>
        <begin position="196"/>
        <end position="212"/>
    </location>
</feature>
<dbReference type="GO" id="GO:0006325">
    <property type="term" value="P:chromatin organization"/>
    <property type="evidence" value="ECO:0007669"/>
    <property type="project" value="UniProtKB-KW"/>
</dbReference>
<keyword evidence="4" id="KW-0539">Nucleus</keyword>
<dbReference type="GO" id="GO:0006355">
    <property type="term" value="P:regulation of DNA-templated transcription"/>
    <property type="evidence" value="ECO:0007669"/>
    <property type="project" value="InterPro"/>
</dbReference>
<proteinExistence type="predicted"/>
<reference evidence="7" key="4">
    <citation type="submission" date="2025-09" db="UniProtKB">
        <authorList>
            <consortium name="Ensembl"/>
        </authorList>
    </citation>
    <scope>IDENTIFICATION</scope>
</reference>
<dbReference type="Ensembl" id="ENSCINT00000013909.3">
    <property type="protein sequence ID" value="ENSCINP00000013909.3"/>
    <property type="gene ID" value="ENSCING00000006777.3"/>
</dbReference>
<evidence type="ECO:0000256" key="3">
    <source>
        <dbReference type="ARBA" id="ARBA00023163"/>
    </source>
</evidence>
<dbReference type="InterPro" id="IPR036388">
    <property type="entry name" value="WH-like_DNA-bd_sf"/>
</dbReference>
<dbReference type="Gene3D" id="1.10.10.10">
    <property type="entry name" value="Winged helix-like DNA-binding domain superfamily/Winged helix DNA-binding domain"/>
    <property type="match status" value="1"/>
</dbReference>
<keyword evidence="2" id="KW-0805">Transcription regulation</keyword>
<feature type="compositionally biased region" description="Low complexity" evidence="5">
    <location>
        <begin position="169"/>
        <end position="183"/>
    </location>
</feature>
<reference evidence="8" key="1">
    <citation type="journal article" date="2002" name="Science">
        <title>The draft genome of Ciona intestinalis: insights into chordate and vertebrate origins.</title>
        <authorList>
            <person name="Dehal P."/>
            <person name="Satou Y."/>
            <person name="Campbell R.K."/>
            <person name="Chapman J."/>
            <person name="Degnan B."/>
            <person name="De Tomaso A."/>
            <person name="Davidson B."/>
            <person name="Di Gregorio A."/>
            <person name="Gelpke M."/>
            <person name="Goodstein D.M."/>
            <person name="Harafuji N."/>
            <person name="Hastings K.E."/>
            <person name="Ho I."/>
            <person name="Hotta K."/>
            <person name="Huang W."/>
            <person name="Kawashima T."/>
            <person name="Lemaire P."/>
            <person name="Martinez D."/>
            <person name="Meinertzhagen I.A."/>
            <person name="Necula S."/>
            <person name="Nonaka M."/>
            <person name="Putnam N."/>
            <person name="Rash S."/>
            <person name="Saiga H."/>
            <person name="Satake M."/>
            <person name="Terry A."/>
            <person name="Yamada L."/>
            <person name="Wang H.G."/>
            <person name="Awazu S."/>
            <person name="Azumi K."/>
            <person name="Boore J."/>
            <person name="Branno M."/>
            <person name="Chin-Bow S."/>
            <person name="DeSantis R."/>
            <person name="Doyle S."/>
            <person name="Francino P."/>
            <person name="Keys D.N."/>
            <person name="Haga S."/>
            <person name="Hayashi H."/>
            <person name="Hino K."/>
            <person name="Imai K.S."/>
            <person name="Inaba K."/>
            <person name="Kano S."/>
            <person name="Kobayashi K."/>
            <person name="Kobayashi M."/>
            <person name="Lee B.I."/>
            <person name="Makabe K.W."/>
            <person name="Manohar C."/>
            <person name="Matassi G."/>
            <person name="Medina M."/>
            <person name="Mochizuki Y."/>
            <person name="Mount S."/>
            <person name="Morishita T."/>
            <person name="Miura S."/>
            <person name="Nakayama A."/>
            <person name="Nishizaka S."/>
            <person name="Nomoto H."/>
            <person name="Ohta F."/>
            <person name="Oishi K."/>
            <person name="Rigoutsos I."/>
            <person name="Sano M."/>
            <person name="Sasaki A."/>
            <person name="Sasakura Y."/>
            <person name="Shoguchi E."/>
            <person name="Shin-i T."/>
            <person name="Spagnuolo A."/>
            <person name="Stainier D."/>
            <person name="Suzuki M.M."/>
            <person name="Tassy O."/>
            <person name="Takatori N."/>
            <person name="Tokuoka M."/>
            <person name="Yagi K."/>
            <person name="Yoshizaki F."/>
            <person name="Wada S."/>
            <person name="Zhang C."/>
            <person name="Hyatt P.D."/>
            <person name="Larimer F."/>
            <person name="Detter C."/>
            <person name="Doggett N."/>
            <person name="Glavina T."/>
            <person name="Hawkins T."/>
            <person name="Richardson P."/>
            <person name="Lucas S."/>
            <person name="Kohara Y."/>
            <person name="Levine M."/>
            <person name="Satoh N."/>
            <person name="Rokhsar D.S."/>
        </authorList>
    </citation>
    <scope>NUCLEOTIDE SEQUENCE [LARGE SCALE GENOMIC DNA]</scope>
</reference>
<organism evidence="7 8">
    <name type="scientific">Ciona intestinalis</name>
    <name type="common">Transparent sea squirt</name>
    <name type="synonym">Ascidia intestinalis</name>
    <dbReference type="NCBI Taxonomy" id="7719"/>
    <lineage>
        <taxon>Eukaryota</taxon>
        <taxon>Metazoa</taxon>
        <taxon>Chordata</taxon>
        <taxon>Tunicata</taxon>
        <taxon>Ascidiacea</taxon>
        <taxon>Phlebobranchia</taxon>
        <taxon>Cionidae</taxon>
        <taxon>Ciona</taxon>
    </lineage>
</organism>
<evidence type="ECO:0000256" key="1">
    <source>
        <dbReference type="ARBA" id="ARBA00022853"/>
    </source>
</evidence>
<dbReference type="InterPro" id="IPR003150">
    <property type="entry name" value="DNA-bd_RFX"/>
</dbReference>
<dbReference type="AlphaFoldDB" id="F6VEQ7"/>
<name>F6VEQ7_CIOIN</name>
<evidence type="ECO:0000259" key="6">
    <source>
        <dbReference type="PROSITE" id="PS51526"/>
    </source>
</evidence>
<reference evidence="7" key="2">
    <citation type="journal article" date="2008" name="Genome Biol.">
        <title>Improved genome assembly and evidence-based global gene model set for the chordate Ciona intestinalis: new insight into intron and operon populations.</title>
        <authorList>
            <person name="Satou Y."/>
            <person name="Mineta K."/>
            <person name="Ogasawara M."/>
            <person name="Sasakura Y."/>
            <person name="Shoguchi E."/>
            <person name="Ueno K."/>
            <person name="Yamada L."/>
            <person name="Matsumoto J."/>
            <person name="Wasserscheid J."/>
            <person name="Dewar K."/>
            <person name="Wiley G.B."/>
            <person name="Macmil S.L."/>
            <person name="Roe B.A."/>
            <person name="Zeller R.W."/>
            <person name="Hastings K.E."/>
            <person name="Lemaire P."/>
            <person name="Lindquist E."/>
            <person name="Endo T."/>
            <person name="Hotta K."/>
            <person name="Inaba K."/>
        </authorList>
    </citation>
    <scope>NUCLEOTIDE SEQUENCE [LARGE SCALE GENOMIC DNA]</scope>
    <source>
        <strain evidence="7">wild type</strain>
    </source>
</reference>
<dbReference type="InterPro" id="IPR036390">
    <property type="entry name" value="WH_DNA-bd_sf"/>
</dbReference>
<dbReference type="Proteomes" id="UP000008144">
    <property type="component" value="Chromosome 2"/>
</dbReference>
<keyword evidence="8" id="KW-1185">Reference proteome</keyword>
<dbReference type="STRING" id="7719.ENSCINP00000013909"/>
<feature type="region of interest" description="Disordered" evidence="5">
    <location>
        <begin position="356"/>
        <end position="407"/>
    </location>
</feature>
<sequence length="624" mass="68212">MPAPPPDIVLDKSPESFAQLWTWATYEACPNTEGSTPRVQLFAEYAAAASRYGMNTQSQVLPAAEFGRCLQRVFPHTASRLFNDDQGQPLYHITGIQKRQTPLPVPGHHPQVNHDHGVSHHMTPITNTHSREAAVSRVMVPQTHPIHPTIVLSKQNVNSAAYTSKNKTHATPTNTPASPASTSVRINSQLQQEPVVKTKTDKPHTNGVDDSKPATNSHGEVPKSQSILINKQNNSTDLQNGHDGSSPIKETPETASSNHHTDIKVKKSDNITGSVDLKPTKAPTETTHKEENSPTQTTMCNGIDTEDHTHKDSSAINGIPDTQTQDIKLEAKKEMVNGILDDEEIHKEEKDIKPIPSILNTSNKPMLDSTIPTENEKDVPSSDIKSGATLETKHTTEPNTSVVESKSTISSGIPKTYAGVTIATTNIHISNTAEQGAGVKRPPPQTTQDEPTIKAARILPPTTVTMHLHTPPSTSQSTIAPNPHQIQPKVPQDNQRPYHPPPHHILPSQIPRTPLPPQPPNQQQQSISARHRKQGIDLMAANASLLVLFRNVGKQPIEDYTDDKEDPISKSVRLTAVLILINISNYCCEGRSILQLYEPRFSHLAMSGMDCSPMLAKLLAGLDR</sequence>
<evidence type="ECO:0000256" key="2">
    <source>
        <dbReference type="ARBA" id="ARBA00023015"/>
    </source>
</evidence>
<feature type="domain" description="RFX-type winged-helix" evidence="6">
    <location>
        <begin position="16"/>
        <end position="100"/>
    </location>
</feature>
<dbReference type="SUPFAM" id="SSF46785">
    <property type="entry name" value="Winged helix' DNA-binding domain"/>
    <property type="match status" value="1"/>
</dbReference>
<dbReference type="Pfam" id="PF02257">
    <property type="entry name" value="RFX_DNA_binding"/>
    <property type="match status" value="1"/>
</dbReference>
<dbReference type="EMBL" id="EAAA01001587">
    <property type="status" value="NOT_ANNOTATED_CDS"/>
    <property type="molecule type" value="Genomic_DNA"/>
</dbReference>
<feature type="region of interest" description="Disordered" evidence="5">
    <location>
        <begin position="470"/>
        <end position="532"/>
    </location>
</feature>
<feature type="compositionally biased region" description="Basic and acidic residues" evidence="5">
    <location>
        <begin position="259"/>
        <end position="269"/>
    </location>
</feature>
<protein>
    <recommendedName>
        <fullName evidence="6">RFX-type winged-helix domain-containing protein</fullName>
    </recommendedName>
</protein>
<reference evidence="7" key="3">
    <citation type="submission" date="2025-08" db="UniProtKB">
        <authorList>
            <consortium name="Ensembl"/>
        </authorList>
    </citation>
    <scope>IDENTIFICATION</scope>
</reference>
<evidence type="ECO:0000313" key="8">
    <source>
        <dbReference type="Proteomes" id="UP000008144"/>
    </source>
</evidence>
<dbReference type="HOGENOM" id="CLU_438023_0_0_1"/>
<evidence type="ECO:0000256" key="4">
    <source>
        <dbReference type="ARBA" id="ARBA00023242"/>
    </source>
</evidence>
<feature type="compositionally biased region" description="Polar residues" evidence="5">
    <location>
        <begin position="213"/>
        <end position="243"/>
    </location>
</feature>
<feature type="compositionally biased region" description="Polar residues" evidence="5">
    <location>
        <begin position="471"/>
        <end position="480"/>
    </location>
</feature>
<dbReference type="PANTHER" id="PTHR22970">
    <property type="entry name" value="AT-RICH INTERACTIVE DOMAIN-CONTAINING PROTEIN 2"/>
    <property type="match status" value="1"/>
</dbReference>
<dbReference type="PANTHER" id="PTHR22970:SF14">
    <property type="entry name" value="AT-RICH INTERACTIVE DOMAIN-CONTAINING PROTEIN 2"/>
    <property type="match status" value="1"/>
</dbReference>